<evidence type="ECO:0000256" key="2">
    <source>
        <dbReference type="PROSITE-ProRule" id="PRU00023"/>
    </source>
</evidence>
<dbReference type="PANTHER" id="PTHR10039:SF15">
    <property type="entry name" value="NACHT DOMAIN-CONTAINING PROTEIN"/>
    <property type="match status" value="1"/>
</dbReference>
<reference evidence="4" key="1">
    <citation type="submission" date="2023-06" db="EMBL/GenBank/DDBJ databases">
        <authorList>
            <consortium name="Lawrence Berkeley National Laboratory"/>
            <person name="Ahrendt S."/>
            <person name="Sahu N."/>
            <person name="Indic B."/>
            <person name="Wong-Bajracharya J."/>
            <person name="Merenyi Z."/>
            <person name="Ke H.-M."/>
            <person name="Monk M."/>
            <person name="Kocsube S."/>
            <person name="Drula E."/>
            <person name="Lipzen A."/>
            <person name="Balint B."/>
            <person name="Henrissat B."/>
            <person name="Andreopoulos B."/>
            <person name="Martin F.M."/>
            <person name="Harder C.B."/>
            <person name="Rigling D."/>
            <person name="Ford K.L."/>
            <person name="Foster G.D."/>
            <person name="Pangilinan J."/>
            <person name="Papanicolaou A."/>
            <person name="Barry K."/>
            <person name="LaButti K."/>
            <person name="Viragh M."/>
            <person name="Koriabine M."/>
            <person name="Yan M."/>
            <person name="Riley R."/>
            <person name="Champramary S."/>
            <person name="Plett K.L."/>
            <person name="Tsai I.J."/>
            <person name="Slot J."/>
            <person name="Sipos G."/>
            <person name="Plett J."/>
            <person name="Nagy L.G."/>
            <person name="Grigoriev I.V."/>
        </authorList>
    </citation>
    <scope>NUCLEOTIDE SEQUENCE</scope>
    <source>
        <strain evidence="4">HWK02</strain>
    </source>
</reference>
<dbReference type="Gene3D" id="3.40.50.300">
    <property type="entry name" value="P-loop containing nucleotide triphosphate hydrolases"/>
    <property type="match status" value="1"/>
</dbReference>
<dbReference type="SUPFAM" id="SSF52540">
    <property type="entry name" value="P-loop containing nucleoside triphosphate hydrolases"/>
    <property type="match status" value="1"/>
</dbReference>
<feature type="repeat" description="ANK" evidence="2">
    <location>
        <begin position="749"/>
        <end position="782"/>
    </location>
</feature>
<dbReference type="PROSITE" id="PS50088">
    <property type="entry name" value="ANK_REPEAT"/>
    <property type="match status" value="1"/>
</dbReference>
<accession>A0AA39PJG8</accession>
<proteinExistence type="predicted"/>
<dbReference type="InterPro" id="IPR056884">
    <property type="entry name" value="NPHP3-like_N"/>
</dbReference>
<evidence type="ECO:0000313" key="5">
    <source>
        <dbReference type="Proteomes" id="UP001175228"/>
    </source>
</evidence>
<dbReference type="Proteomes" id="UP001175228">
    <property type="component" value="Unassembled WGS sequence"/>
</dbReference>
<sequence length="831" mass="93616">MTDAAPGLTSSVTVLVQNIITAIKCVKDVHDAPKEIVQFLTELQYTEIYLSTLGRLIKLSSRDDPWLETLQQLHGPFQELTELLKGLNRKLRSGSPGWKEGVTRLRWTFTKQSVDDELKKIGRLKTLVMSAVQLNNVVLSLAIKDTVADDNRGILMDDKTEEVVRWLTPLDYIAVQQDKLKKRVGNTGEWFLESPEFKSWKDSSTESHTLWCPGGPGVGKTVLASIIIDSLQLPDYQDTFCPKETLVLSIFCDYQSASSQTVENILRSLLRQRVQAHGLSDSISSLYNDNTPLCLNNLTEILAQELKSFDHVYIVLDALDEFPENDGGQEKLVNVLRELGSNTRLLVMSRDIPAIGSLFKTDTWLDIWAIDEDIKTYIETKLSSGRLAHHIKGRDDLREEILSGVTNKADGMFLLAGMHMDSLAETTNRKSLRDALTNLPGNIWEAYDIVLKRVNSQSEDRQELVHRVFGWIAFARRPLTVLELRYALAVEPETTTLDLDNLHDEDFLLDICAGLVVKDETCSQFEGFQQSGVIMKFMHKTTQEYFHDRRCTEFFPCIQETITRTCLSYMSLDDFELPEDVDITDNNNVLRGLAENHSFLHYSSVHWGYHASGPAEHSMKDEIITFFTDGINSANRRKVANLFHKGTVSSKAPVPVHFAMDYGLLYIMDTLLLRGKCQCEEPLLLTAVQRGDLAMIKLLLGQDKVDPNDRSPSSQQTPLLYAVDEQDRTPIVEMLLQSRRVDVNSKGRNGWTPLMIAASRGIIPTAEALLQHPGIDILARDNDGQAAYTHACHSGPDNGGMLALFERYGCGAELDNYQPIYLTPVNYLRSQ</sequence>
<dbReference type="InterPro" id="IPR036770">
    <property type="entry name" value="Ankyrin_rpt-contain_sf"/>
</dbReference>
<dbReference type="SMART" id="SM00248">
    <property type="entry name" value="ANK"/>
    <property type="match status" value="3"/>
</dbReference>
<gene>
    <name evidence="4" type="ORF">EDD18DRAFT_702424</name>
</gene>
<dbReference type="InterPro" id="IPR002110">
    <property type="entry name" value="Ankyrin_rpt"/>
</dbReference>
<dbReference type="Gene3D" id="1.25.40.20">
    <property type="entry name" value="Ankyrin repeat-containing domain"/>
    <property type="match status" value="1"/>
</dbReference>
<feature type="domain" description="Nephrocystin 3-like N-terminal" evidence="3">
    <location>
        <begin position="186"/>
        <end position="350"/>
    </location>
</feature>
<dbReference type="InterPro" id="IPR027417">
    <property type="entry name" value="P-loop_NTPase"/>
</dbReference>
<dbReference type="PANTHER" id="PTHR10039">
    <property type="entry name" value="AMELOGENIN"/>
    <property type="match status" value="1"/>
</dbReference>
<keyword evidence="2" id="KW-0040">ANK repeat</keyword>
<organism evidence="4 5">
    <name type="scientific">Armillaria luteobubalina</name>
    <dbReference type="NCBI Taxonomy" id="153913"/>
    <lineage>
        <taxon>Eukaryota</taxon>
        <taxon>Fungi</taxon>
        <taxon>Dikarya</taxon>
        <taxon>Basidiomycota</taxon>
        <taxon>Agaricomycotina</taxon>
        <taxon>Agaricomycetes</taxon>
        <taxon>Agaricomycetidae</taxon>
        <taxon>Agaricales</taxon>
        <taxon>Marasmiineae</taxon>
        <taxon>Physalacriaceae</taxon>
        <taxon>Armillaria</taxon>
    </lineage>
</organism>
<evidence type="ECO:0000259" key="3">
    <source>
        <dbReference type="Pfam" id="PF24883"/>
    </source>
</evidence>
<evidence type="ECO:0000313" key="4">
    <source>
        <dbReference type="EMBL" id="KAK0485417.1"/>
    </source>
</evidence>
<dbReference type="EMBL" id="JAUEPU010000051">
    <property type="protein sequence ID" value="KAK0485417.1"/>
    <property type="molecule type" value="Genomic_DNA"/>
</dbReference>
<evidence type="ECO:0000256" key="1">
    <source>
        <dbReference type="ARBA" id="ARBA00022737"/>
    </source>
</evidence>
<dbReference type="SUPFAM" id="SSF48403">
    <property type="entry name" value="Ankyrin repeat"/>
    <property type="match status" value="1"/>
</dbReference>
<dbReference type="AlphaFoldDB" id="A0AA39PJG8"/>
<keyword evidence="1" id="KW-0677">Repeat</keyword>
<protein>
    <recommendedName>
        <fullName evidence="3">Nephrocystin 3-like N-terminal domain-containing protein</fullName>
    </recommendedName>
</protein>
<name>A0AA39PJG8_9AGAR</name>
<dbReference type="Pfam" id="PF12796">
    <property type="entry name" value="Ank_2"/>
    <property type="match status" value="1"/>
</dbReference>
<keyword evidence="5" id="KW-1185">Reference proteome</keyword>
<dbReference type="Pfam" id="PF24883">
    <property type="entry name" value="NPHP3_N"/>
    <property type="match status" value="1"/>
</dbReference>
<comment type="caution">
    <text evidence="4">The sequence shown here is derived from an EMBL/GenBank/DDBJ whole genome shotgun (WGS) entry which is preliminary data.</text>
</comment>